<evidence type="ECO:0000313" key="11">
    <source>
        <dbReference type="EMBL" id="CAB4972952.1"/>
    </source>
</evidence>
<feature type="transmembrane region" description="Helical" evidence="8">
    <location>
        <begin position="53"/>
        <end position="74"/>
    </location>
</feature>
<feature type="transmembrane region" description="Helical" evidence="8">
    <location>
        <begin position="188"/>
        <end position="205"/>
    </location>
</feature>
<evidence type="ECO:0000256" key="3">
    <source>
        <dbReference type="ARBA" id="ARBA00022679"/>
    </source>
</evidence>
<evidence type="ECO:0000256" key="7">
    <source>
        <dbReference type="ARBA" id="ARBA00023315"/>
    </source>
</evidence>
<feature type="transmembrane region" description="Helical" evidence="8">
    <location>
        <begin position="470"/>
        <end position="490"/>
    </location>
</feature>
<dbReference type="EMBL" id="CAFBOF010000007">
    <property type="protein sequence ID" value="CAB4972952.1"/>
    <property type="molecule type" value="Genomic_DNA"/>
</dbReference>
<dbReference type="Gene3D" id="3.60.110.10">
    <property type="entry name" value="Carbon-nitrogen hydrolase"/>
    <property type="match status" value="1"/>
</dbReference>
<dbReference type="NCBIfam" id="TIGR00546">
    <property type="entry name" value="lnt"/>
    <property type="match status" value="1"/>
</dbReference>
<gene>
    <name evidence="10" type="ORF">UFOPK2683_01040</name>
    <name evidence="11" type="ORF">UFOPK3897_00597</name>
</gene>
<name>A0A6J6RWS9_9ZZZZ</name>
<keyword evidence="3" id="KW-0808">Transferase</keyword>
<dbReference type="InterPro" id="IPR004563">
    <property type="entry name" value="Apolipo_AcylTrfase"/>
</dbReference>
<sequence length="502" mass="54706">MQGLRLSRSFILRASVAIAAGALSATAFLPIDFGWISLFVLIPLFWAWRDQKILTASLIGFFYGVGFLLVLMFGLHYLGFLAYLSLAFLAALYYAAIGAVVAAFAQRGMRNPWLTAAIWIMSEGLRVRWPLGGLAWGELGGALHDFAVPRSLAGWGGVALISFLVVAINGFLYDFYLGLSSNKKRMRALSGLISILLLVAVGYVARFEPTPTGRIRFALIQGFDKADAELASSAIGPAETQAHFDLAKGLEKNFDLIVLPESALYDDPQVNPELQAQIVSLAEKHNAVVLVNTRHYRANGKLYNTNFAYDPRGEVIGRYSKSHLVPFGEYVPWRSALSFIGPLRQIPYDFSPGTRRQTFLVDGHEVAGLICYESAYPGLVGDFVRDGAEAIVVSTSDRSYRRSNMAEAHFAQAQMRAAENARPVLQASISGVTGVIDSTGSVKARSELFENTVLTGSINTYTGDTPYVRWGDWLLLGAGLGLIGAALLVVRSGRRDKIQSST</sequence>
<dbReference type="Pfam" id="PF00795">
    <property type="entry name" value="CN_hydrolase"/>
    <property type="match status" value="1"/>
</dbReference>
<dbReference type="InterPro" id="IPR045378">
    <property type="entry name" value="LNT_N"/>
</dbReference>
<dbReference type="EMBL" id="CAEZYK010000058">
    <property type="protein sequence ID" value="CAB4726973.1"/>
    <property type="molecule type" value="Genomic_DNA"/>
</dbReference>
<keyword evidence="7" id="KW-0012">Acyltransferase</keyword>
<keyword evidence="2" id="KW-1003">Cell membrane</keyword>
<evidence type="ECO:0000259" key="9">
    <source>
        <dbReference type="PROSITE" id="PS50263"/>
    </source>
</evidence>
<dbReference type="PANTHER" id="PTHR38686:SF1">
    <property type="entry name" value="APOLIPOPROTEIN N-ACYLTRANSFERASE"/>
    <property type="match status" value="1"/>
</dbReference>
<dbReference type="InterPro" id="IPR003010">
    <property type="entry name" value="C-N_Hydrolase"/>
</dbReference>
<proteinExistence type="inferred from homology"/>
<dbReference type="InterPro" id="IPR036526">
    <property type="entry name" value="C-N_Hydrolase_sf"/>
</dbReference>
<accession>A0A6J6RWS9</accession>
<dbReference type="HAMAP" id="MF_01148">
    <property type="entry name" value="Lnt"/>
    <property type="match status" value="1"/>
</dbReference>
<evidence type="ECO:0000256" key="6">
    <source>
        <dbReference type="ARBA" id="ARBA00023136"/>
    </source>
</evidence>
<dbReference type="PROSITE" id="PS50263">
    <property type="entry name" value="CN_HYDROLASE"/>
    <property type="match status" value="1"/>
</dbReference>
<protein>
    <submittedName>
        <fullName evidence="10">Unannotated protein</fullName>
    </submittedName>
</protein>
<organism evidence="10">
    <name type="scientific">freshwater metagenome</name>
    <dbReference type="NCBI Taxonomy" id="449393"/>
    <lineage>
        <taxon>unclassified sequences</taxon>
        <taxon>metagenomes</taxon>
        <taxon>ecological metagenomes</taxon>
    </lineage>
</organism>
<dbReference type="GO" id="GO:0005886">
    <property type="term" value="C:plasma membrane"/>
    <property type="evidence" value="ECO:0007669"/>
    <property type="project" value="UniProtKB-SubCell"/>
</dbReference>
<evidence type="ECO:0000313" key="10">
    <source>
        <dbReference type="EMBL" id="CAB4726973.1"/>
    </source>
</evidence>
<dbReference type="AlphaFoldDB" id="A0A6J6RWS9"/>
<evidence type="ECO:0000256" key="4">
    <source>
        <dbReference type="ARBA" id="ARBA00022692"/>
    </source>
</evidence>
<reference evidence="10" key="1">
    <citation type="submission" date="2020-05" db="EMBL/GenBank/DDBJ databases">
        <authorList>
            <person name="Chiriac C."/>
            <person name="Salcher M."/>
            <person name="Ghai R."/>
            <person name="Kavagutti S V."/>
        </authorList>
    </citation>
    <scope>NUCLEOTIDE SEQUENCE</scope>
</reference>
<evidence type="ECO:0000256" key="8">
    <source>
        <dbReference type="SAM" id="Phobius"/>
    </source>
</evidence>
<evidence type="ECO:0000256" key="1">
    <source>
        <dbReference type="ARBA" id="ARBA00004651"/>
    </source>
</evidence>
<dbReference type="PANTHER" id="PTHR38686">
    <property type="entry name" value="APOLIPOPROTEIN N-ACYLTRANSFERASE"/>
    <property type="match status" value="1"/>
</dbReference>
<feature type="transmembrane region" description="Helical" evidence="8">
    <location>
        <begin position="80"/>
        <end position="105"/>
    </location>
</feature>
<feature type="transmembrane region" description="Helical" evidence="8">
    <location>
        <begin position="152"/>
        <end position="176"/>
    </location>
</feature>
<dbReference type="CDD" id="cd07571">
    <property type="entry name" value="ALP_N-acyl_transferase"/>
    <property type="match status" value="1"/>
</dbReference>
<dbReference type="Pfam" id="PF20154">
    <property type="entry name" value="LNT_N"/>
    <property type="match status" value="1"/>
</dbReference>
<feature type="domain" description="CN hydrolase" evidence="9">
    <location>
        <begin position="215"/>
        <end position="460"/>
    </location>
</feature>
<dbReference type="SUPFAM" id="SSF56317">
    <property type="entry name" value="Carbon-nitrogen hydrolase"/>
    <property type="match status" value="1"/>
</dbReference>
<keyword evidence="5 8" id="KW-1133">Transmembrane helix</keyword>
<dbReference type="GO" id="GO:0016410">
    <property type="term" value="F:N-acyltransferase activity"/>
    <property type="evidence" value="ECO:0007669"/>
    <property type="project" value="InterPro"/>
</dbReference>
<dbReference type="GO" id="GO:0042158">
    <property type="term" value="P:lipoprotein biosynthetic process"/>
    <property type="evidence" value="ECO:0007669"/>
    <property type="project" value="InterPro"/>
</dbReference>
<comment type="subcellular location">
    <subcellularLocation>
        <location evidence="1">Cell membrane</location>
        <topology evidence="1">Multi-pass membrane protein</topology>
    </subcellularLocation>
</comment>
<evidence type="ECO:0000256" key="5">
    <source>
        <dbReference type="ARBA" id="ARBA00022989"/>
    </source>
</evidence>
<evidence type="ECO:0000256" key="2">
    <source>
        <dbReference type="ARBA" id="ARBA00022475"/>
    </source>
</evidence>
<keyword evidence="4 8" id="KW-0812">Transmembrane</keyword>
<keyword evidence="6 8" id="KW-0472">Membrane</keyword>
<feature type="transmembrane region" description="Helical" evidence="8">
    <location>
        <begin position="16"/>
        <end position="46"/>
    </location>
</feature>